<name>A0ABP7JTV5_9PSEU</name>
<evidence type="ECO:0000313" key="1">
    <source>
        <dbReference type="EMBL" id="GAA3854745.1"/>
    </source>
</evidence>
<dbReference type="EMBL" id="BAABCM010000023">
    <property type="protein sequence ID" value="GAA3854745.1"/>
    <property type="molecule type" value="Genomic_DNA"/>
</dbReference>
<accession>A0ABP7JTV5</accession>
<proteinExistence type="predicted"/>
<protein>
    <recommendedName>
        <fullName evidence="3">Secreted protein</fullName>
    </recommendedName>
</protein>
<reference evidence="2" key="1">
    <citation type="journal article" date="2019" name="Int. J. Syst. Evol. Microbiol.">
        <title>The Global Catalogue of Microorganisms (GCM) 10K type strain sequencing project: providing services to taxonomists for standard genome sequencing and annotation.</title>
        <authorList>
            <consortium name="The Broad Institute Genomics Platform"/>
            <consortium name="The Broad Institute Genome Sequencing Center for Infectious Disease"/>
            <person name="Wu L."/>
            <person name="Ma J."/>
        </authorList>
    </citation>
    <scope>NUCLEOTIDE SEQUENCE [LARGE SCALE GENOMIC DNA]</scope>
    <source>
        <strain evidence="2">JCM 17017</strain>
    </source>
</reference>
<dbReference type="Proteomes" id="UP001501624">
    <property type="component" value="Unassembled WGS sequence"/>
</dbReference>
<evidence type="ECO:0008006" key="3">
    <source>
        <dbReference type="Google" id="ProtNLM"/>
    </source>
</evidence>
<keyword evidence="2" id="KW-1185">Reference proteome</keyword>
<sequence length="61" mass="6517">MTVIFATSAASATCAIVTSSNPREMNNRVAASEIACRVRCFLNPRSTDPPYAMLNLILGPT</sequence>
<evidence type="ECO:0000313" key="2">
    <source>
        <dbReference type="Proteomes" id="UP001501624"/>
    </source>
</evidence>
<comment type="caution">
    <text evidence="1">The sequence shown here is derived from an EMBL/GenBank/DDBJ whole genome shotgun (WGS) entry which is preliminary data.</text>
</comment>
<organism evidence="1 2">
    <name type="scientific">Amycolatopsis tucumanensis</name>
    <dbReference type="NCBI Taxonomy" id="401106"/>
    <lineage>
        <taxon>Bacteria</taxon>
        <taxon>Bacillati</taxon>
        <taxon>Actinomycetota</taxon>
        <taxon>Actinomycetes</taxon>
        <taxon>Pseudonocardiales</taxon>
        <taxon>Pseudonocardiaceae</taxon>
        <taxon>Amycolatopsis</taxon>
    </lineage>
</organism>
<gene>
    <name evidence="1" type="ORF">GCM10022380_85640</name>
</gene>